<feature type="domain" description="Death" evidence="2">
    <location>
        <begin position="187"/>
        <end position="265"/>
    </location>
</feature>
<proteinExistence type="predicted"/>
<evidence type="ECO:0000256" key="1">
    <source>
        <dbReference type="SAM" id="MobiDB-lite"/>
    </source>
</evidence>
<dbReference type="InterPro" id="IPR029071">
    <property type="entry name" value="Ubiquitin-like_domsf"/>
</dbReference>
<dbReference type="SMART" id="SM00005">
    <property type="entry name" value="DEATH"/>
    <property type="match status" value="1"/>
</dbReference>
<dbReference type="InterPro" id="IPR011029">
    <property type="entry name" value="DEATH-like_dom_sf"/>
</dbReference>
<feature type="region of interest" description="Disordered" evidence="1">
    <location>
        <begin position="329"/>
        <end position="353"/>
    </location>
</feature>
<dbReference type="InterPro" id="IPR000488">
    <property type="entry name" value="Death_dom"/>
</dbReference>
<dbReference type="Pfam" id="PF00531">
    <property type="entry name" value="Death"/>
    <property type="match status" value="1"/>
</dbReference>
<dbReference type="Proteomes" id="UP000887568">
    <property type="component" value="Unplaced"/>
</dbReference>
<organism evidence="4 5">
    <name type="scientific">Patiria miniata</name>
    <name type="common">Bat star</name>
    <name type="synonym">Asterina miniata</name>
    <dbReference type="NCBI Taxonomy" id="46514"/>
    <lineage>
        <taxon>Eukaryota</taxon>
        <taxon>Metazoa</taxon>
        <taxon>Echinodermata</taxon>
        <taxon>Eleutherozoa</taxon>
        <taxon>Asterozoa</taxon>
        <taxon>Asteroidea</taxon>
        <taxon>Valvatacea</taxon>
        <taxon>Valvatida</taxon>
        <taxon>Asterinidae</taxon>
        <taxon>Patiria</taxon>
    </lineage>
</organism>
<protein>
    <recommendedName>
        <fullName evidence="6">Ubiquitin-like domain-containing protein</fullName>
    </recommendedName>
</protein>
<dbReference type="Gene3D" id="1.10.533.10">
    <property type="entry name" value="Death Domain, Fas"/>
    <property type="match status" value="1"/>
</dbReference>
<dbReference type="OMA" id="WESLAIY"/>
<evidence type="ECO:0000313" key="5">
    <source>
        <dbReference type="Proteomes" id="UP000887568"/>
    </source>
</evidence>
<reference evidence="4" key="1">
    <citation type="submission" date="2022-11" db="UniProtKB">
        <authorList>
            <consortium name="EnsemblMetazoa"/>
        </authorList>
    </citation>
    <scope>IDENTIFICATION</scope>
</reference>
<keyword evidence="5" id="KW-1185">Reference proteome</keyword>
<dbReference type="OrthoDB" id="6118651at2759"/>
<dbReference type="GeneID" id="119730077"/>
<dbReference type="GO" id="GO:0007165">
    <property type="term" value="P:signal transduction"/>
    <property type="evidence" value="ECO:0007669"/>
    <property type="project" value="InterPro"/>
</dbReference>
<name>A0A914A527_PATMI</name>
<evidence type="ECO:0000259" key="2">
    <source>
        <dbReference type="PROSITE" id="PS50017"/>
    </source>
</evidence>
<dbReference type="SUPFAM" id="SSF47986">
    <property type="entry name" value="DEATH domain"/>
    <property type="match status" value="1"/>
</dbReference>
<dbReference type="RefSeq" id="XP_038058820.1">
    <property type="nucleotide sequence ID" value="XM_038202892.1"/>
</dbReference>
<evidence type="ECO:0000313" key="4">
    <source>
        <dbReference type="EnsemblMetazoa" id="XP_038058820.1"/>
    </source>
</evidence>
<feature type="compositionally biased region" description="Basic and acidic residues" evidence="1">
    <location>
        <begin position="64"/>
        <end position="77"/>
    </location>
</feature>
<dbReference type="SUPFAM" id="SSF54236">
    <property type="entry name" value="Ubiquitin-like"/>
    <property type="match status" value="1"/>
</dbReference>
<sequence>MQENSPGRRGKARILAEEYNHSLGKLIGTKRRVKPSRKAAFMAAFPVKATPRLHSDEEGASVQSRRDASVNHSEHGETSTTEETISKAGVKSPVDVRQKLQVFVRGLLLPKTLCLQVDPETSVSDLKALVERESGIQPENQHLYIGRNFQLCDLLSIRDHGIQQDQNIELRAGGLLGGGLLEEEPSRNKYFLKLSSGLGPQWEDLAFTLGFLVSEVDTFRVNRQGNVKQQSFRMLDAWWKKQDIPADAPEKLRDALKEIGRVDLALQTPDIRANRKDVAETSFEVKLCARELAAHYRETMKVTTHPKERHMSREMDDIYVKPLLLHETNIPTPASTSQTKMQLETGSKSMHSKASKRAAGSIKTVTLSGNNIHGLQPIER</sequence>
<evidence type="ECO:0008006" key="6">
    <source>
        <dbReference type="Google" id="ProtNLM"/>
    </source>
</evidence>
<dbReference type="AlphaFoldDB" id="A0A914A527"/>
<evidence type="ECO:0000259" key="3">
    <source>
        <dbReference type="PROSITE" id="PS50053"/>
    </source>
</evidence>
<dbReference type="CDD" id="cd17039">
    <property type="entry name" value="Ubl_ubiquitin_like"/>
    <property type="match status" value="1"/>
</dbReference>
<accession>A0A914A527</accession>
<dbReference type="InterPro" id="IPR000626">
    <property type="entry name" value="Ubiquitin-like_dom"/>
</dbReference>
<dbReference type="Pfam" id="PF00240">
    <property type="entry name" value="ubiquitin"/>
    <property type="match status" value="1"/>
</dbReference>
<feature type="compositionally biased region" description="Polar residues" evidence="1">
    <location>
        <begin position="329"/>
        <end position="349"/>
    </location>
</feature>
<dbReference type="PROSITE" id="PS50017">
    <property type="entry name" value="DEATH_DOMAIN"/>
    <property type="match status" value="1"/>
</dbReference>
<dbReference type="EnsemblMetazoa" id="XM_038202892.1">
    <property type="protein sequence ID" value="XP_038058820.1"/>
    <property type="gene ID" value="LOC119730077"/>
</dbReference>
<dbReference type="Gene3D" id="3.10.20.90">
    <property type="entry name" value="Phosphatidylinositol 3-kinase Catalytic Subunit, Chain A, domain 1"/>
    <property type="match status" value="1"/>
</dbReference>
<dbReference type="CDD" id="cd01670">
    <property type="entry name" value="Death"/>
    <property type="match status" value="1"/>
</dbReference>
<feature type="domain" description="Ubiquitin-like" evidence="3">
    <location>
        <begin position="100"/>
        <end position="170"/>
    </location>
</feature>
<feature type="region of interest" description="Disordered" evidence="1">
    <location>
        <begin position="52"/>
        <end position="88"/>
    </location>
</feature>
<dbReference type="PROSITE" id="PS50053">
    <property type="entry name" value="UBIQUITIN_2"/>
    <property type="match status" value="1"/>
</dbReference>